<feature type="domain" description="Major facilitator superfamily (MFS) profile" evidence="6">
    <location>
        <begin position="33"/>
        <end position="479"/>
    </location>
</feature>
<evidence type="ECO:0000256" key="5">
    <source>
        <dbReference type="SAM" id="Phobius"/>
    </source>
</evidence>
<feature type="transmembrane region" description="Helical" evidence="5">
    <location>
        <begin position="280"/>
        <end position="307"/>
    </location>
</feature>
<feature type="transmembrane region" description="Helical" evidence="5">
    <location>
        <begin position="100"/>
        <end position="120"/>
    </location>
</feature>
<dbReference type="GO" id="GO:0006820">
    <property type="term" value="P:monoatomic anion transport"/>
    <property type="evidence" value="ECO:0007669"/>
    <property type="project" value="TreeGrafter"/>
</dbReference>
<dbReference type="Gene3D" id="1.20.1250.20">
    <property type="entry name" value="MFS general substrate transporter like domains"/>
    <property type="match status" value="2"/>
</dbReference>
<dbReference type="InterPro" id="IPR050382">
    <property type="entry name" value="MFS_Na/Anion_cotransporter"/>
</dbReference>
<feature type="transmembrane region" description="Helical" evidence="5">
    <location>
        <begin position="216"/>
        <end position="240"/>
    </location>
</feature>
<protein>
    <recommendedName>
        <fullName evidence="6">Major facilitator superfamily (MFS) profile domain-containing protein</fullName>
    </recommendedName>
</protein>
<accession>E3MKS2</accession>
<proteinExistence type="predicted"/>
<dbReference type="OrthoDB" id="2985014at2759"/>
<dbReference type="Pfam" id="PF07690">
    <property type="entry name" value="MFS_1"/>
    <property type="match status" value="1"/>
</dbReference>
<keyword evidence="3 5" id="KW-1133">Transmembrane helix</keyword>
<dbReference type="eggNOG" id="KOG2532">
    <property type="taxonomic scope" value="Eukaryota"/>
</dbReference>
<feature type="transmembrane region" description="Helical" evidence="5">
    <location>
        <begin position="319"/>
        <end position="340"/>
    </location>
</feature>
<dbReference type="SUPFAM" id="SSF103473">
    <property type="entry name" value="MFS general substrate transporter"/>
    <property type="match status" value="1"/>
</dbReference>
<feature type="transmembrane region" description="Helical" evidence="5">
    <location>
        <begin position="456"/>
        <end position="474"/>
    </location>
</feature>
<dbReference type="InterPro" id="IPR020846">
    <property type="entry name" value="MFS_dom"/>
</dbReference>
<feature type="transmembrane region" description="Helical" evidence="5">
    <location>
        <begin position="424"/>
        <end position="444"/>
    </location>
</feature>
<evidence type="ECO:0000256" key="4">
    <source>
        <dbReference type="ARBA" id="ARBA00023136"/>
    </source>
</evidence>
<keyword evidence="8" id="KW-1185">Reference proteome</keyword>
<comment type="subcellular location">
    <subcellularLocation>
        <location evidence="1">Membrane</location>
        <topology evidence="1">Multi-pass membrane protein</topology>
    </subcellularLocation>
</comment>
<dbReference type="HOGENOM" id="CLU_001265_5_0_1"/>
<dbReference type="PROSITE" id="PS50850">
    <property type="entry name" value="MFS"/>
    <property type="match status" value="1"/>
</dbReference>
<dbReference type="EMBL" id="DS268453">
    <property type="protein sequence ID" value="EFP04271.1"/>
    <property type="molecule type" value="Genomic_DNA"/>
</dbReference>
<gene>
    <name evidence="7" type="ORF">CRE_26597</name>
</gene>
<dbReference type="FunFam" id="1.20.1250.20:FF:000355">
    <property type="entry name" value="SLC (SoLute Carrier) homolog"/>
    <property type="match status" value="1"/>
</dbReference>
<evidence type="ECO:0000256" key="1">
    <source>
        <dbReference type="ARBA" id="ARBA00004141"/>
    </source>
</evidence>
<dbReference type="GO" id="GO:0022857">
    <property type="term" value="F:transmembrane transporter activity"/>
    <property type="evidence" value="ECO:0007669"/>
    <property type="project" value="InterPro"/>
</dbReference>
<dbReference type="InterPro" id="IPR036259">
    <property type="entry name" value="MFS_trans_sf"/>
</dbReference>
<sequence length="524" mass="57928">MAKKFPLFHPFSRRLHIILLCMIGFFCTTFMRIHFALTMTCMVNSTALAVKNEANSNITLIEEIDLVSNGKCGATDEDGHQKIVVDYGGELIWTSYEQNLIFSGTFWGALVTVLPSMFFIERFSPRHVLQIAVAVYIVITVITPFLATHFGYFAVFIARVGMGLGEGFIIPTNNAIIGNWFPSSEKSTALSIFTLGNQIASAGGSPVVAAICASELGWAATFYFAGIFATIWSVIWFFTASSHPSKVKMMTKKEREYLLENVVKKVHKSKKSPSVPYAKILTSSAFLAQLQCQFFVNLIMTLFQIYLPAYFKEVLHLGVIANGTFTSIPNIFNMIFKIVWGIGIDKCKEKKILSDTAAVKISHGFASYGGAFSLLLLAFFVDCSNPTTALFIFCLMYCSMGTFVSGFYTSLLSLAPQYTATMSAISMFCAMIGRLSTPAFASVLRKEGTASEWQNIFIGLALAHIISGSIFLVFGSGDLQEWAKTEEQETELTEKEKLKDGVVEEVDVRIERIATLVKEDSLCL</sequence>
<dbReference type="PANTHER" id="PTHR11662:SF405">
    <property type="entry name" value="PROTEIN CBG12249"/>
    <property type="match status" value="1"/>
</dbReference>
<feature type="transmembrane region" description="Helical" evidence="5">
    <location>
        <begin position="132"/>
        <end position="158"/>
    </location>
</feature>
<keyword evidence="4 5" id="KW-0472">Membrane</keyword>
<feature type="transmembrane region" description="Helical" evidence="5">
    <location>
        <begin position="387"/>
        <end position="412"/>
    </location>
</feature>
<evidence type="ECO:0000313" key="7">
    <source>
        <dbReference type="EMBL" id="EFP04271.1"/>
    </source>
</evidence>
<evidence type="ECO:0000313" key="8">
    <source>
        <dbReference type="Proteomes" id="UP000008281"/>
    </source>
</evidence>
<feature type="transmembrane region" description="Helical" evidence="5">
    <location>
        <begin position="361"/>
        <end position="381"/>
    </location>
</feature>
<organism evidence="8">
    <name type="scientific">Caenorhabditis remanei</name>
    <name type="common">Caenorhabditis vulgaris</name>
    <dbReference type="NCBI Taxonomy" id="31234"/>
    <lineage>
        <taxon>Eukaryota</taxon>
        <taxon>Metazoa</taxon>
        <taxon>Ecdysozoa</taxon>
        <taxon>Nematoda</taxon>
        <taxon>Chromadorea</taxon>
        <taxon>Rhabditida</taxon>
        <taxon>Rhabditina</taxon>
        <taxon>Rhabditomorpha</taxon>
        <taxon>Rhabditoidea</taxon>
        <taxon>Rhabditidae</taxon>
        <taxon>Peloderinae</taxon>
        <taxon>Caenorhabditis</taxon>
    </lineage>
</organism>
<dbReference type="InParanoid" id="E3MKS2"/>
<name>E3MKS2_CAERE</name>
<dbReference type="OMA" id="FVDCSNP"/>
<dbReference type="InterPro" id="IPR011701">
    <property type="entry name" value="MFS"/>
</dbReference>
<evidence type="ECO:0000256" key="2">
    <source>
        <dbReference type="ARBA" id="ARBA00022692"/>
    </source>
</evidence>
<evidence type="ECO:0000259" key="6">
    <source>
        <dbReference type="PROSITE" id="PS50850"/>
    </source>
</evidence>
<feature type="transmembrane region" description="Helical" evidence="5">
    <location>
        <begin position="15"/>
        <end position="35"/>
    </location>
</feature>
<dbReference type="Proteomes" id="UP000008281">
    <property type="component" value="Unassembled WGS sequence"/>
</dbReference>
<evidence type="ECO:0000256" key="3">
    <source>
        <dbReference type="ARBA" id="ARBA00022989"/>
    </source>
</evidence>
<dbReference type="STRING" id="31234.E3MKS2"/>
<dbReference type="GO" id="GO:0016020">
    <property type="term" value="C:membrane"/>
    <property type="evidence" value="ECO:0007669"/>
    <property type="project" value="UniProtKB-SubCell"/>
</dbReference>
<dbReference type="PANTHER" id="PTHR11662">
    <property type="entry name" value="SOLUTE CARRIER FAMILY 17"/>
    <property type="match status" value="1"/>
</dbReference>
<dbReference type="FunCoup" id="E3MKS2">
    <property type="interactions" value="9"/>
</dbReference>
<keyword evidence="2 5" id="KW-0812">Transmembrane</keyword>
<reference evidence="7" key="1">
    <citation type="submission" date="2007-07" db="EMBL/GenBank/DDBJ databases">
        <title>PCAP assembly of the Caenorhabditis remanei genome.</title>
        <authorList>
            <consortium name="The Caenorhabditis remanei Sequencing Consortium"/>
            <person name="Wilson R.K."/>
        </authorList>
    </citation>
    <scope>NUCLEOTIDE SEQUENCE [LARGE SCALE GENOMIC DNA]</scope>
    <source>
        <strain evidence="7">PB4641</strain>
    </source>
</reference>
<dbReference type="AlphaFoldDB" id="E3MKS2"/>